<dbReference type="InterPro" id="IPR000719">
    <property type="entry name" value="Prot_kinase_dom"/>
</dbReference>
<dbReference type="SMART" id="SM00220">
    <property type="entry name" value="S_TKc"/>
    <property type="match status" value="1"/>
</dbReference>
<evidence type="ECO:0000259" key="7">
    <source>
        <dbReference type="PROSITE" id="PS50011"/>
    </source>
</evidence>
<feature type="compositionally biased region" description="Low complexity" evidence="6">
    <location>
        <begin position="410"/>
        <end position="424"/>
    </location>
</feature>
<keyword evidence="3" id="KW-0418">Kinase</keyword>
<dbReference type="Gene3D" id="1.10.510.10">
    <property type="entry name" value="Transferase(Phosphotransferase) domain 1"/>
    <property type="match status" value="1"/>
</dbReference>
<dbReference type="CDD" id="cd14014">
    <property type="entry name" value="STKc_PknB_like"/>
    <property type="match status" value="1"/>
</dbReference>
<accession>A0A7Y9GMG2</accession>
<keyword evidence="2 5" id="KW-0547">Nucleotide-binding</keyword>
<dbReference type="PANTHER" id="PTHR43289">
    <property type="entry name" value="MITOGEN-ACTIVATED PROTEIN KINASE KINASE KINASE 20-RELATED"/>
    <property type="match status" value="1"/>
</dbReference>
<evidence type="ECO:0000256" key="3">
    <source>
        <dbReference type="ARBA" id="ARBA00022777"/>
    </source>
</evidence>
<comment type="caution">
    <text evidence="8">The sequence shown here is derived from an EMBL/GenBank/DDBJ whole genome shotgun (WGS) entry which is preliminary data.</text>
</comment>
<dbReference type="SUPFAM" id="SSF56112">
    <property type="entry name" value="Protein kinase-like (PK-like)"/>
    <property type="match status" value="1"/>
</dbReference>
<dbReference type="InterPro" id="IPR008271">
    <property type="entry name" value="Ser/Thr_kinase_AS"/>
</dbReference>
<sequence length="473" mass="49961">MIPHLDERPTLALLDGRYQLHERVGEGGMAHVYRADDVLLGRTVAIKMMRSDADVLAASSRARSEVSALAMLNHPSLVTLLDARIEPERQRYLVMEFVAGPTLAERLRHGPLTPDEVAHLASELASGLHAVHEAGLLHRDVKPSNVLLGAASDPGVDFHVKLADFGLAQIIGAESVTTPGVVLGTAAYLSPEQVRGHGSSPASDIYALGLVLLEALTGERPFGHTSGIGAVLARLLEPPAIPDGIPTPWRALLEAMTAMDPAARPTALDVVDRVAGIPTEPTQATSSQPRAEPPTEPLIQTARMPAGRHIAPARRRRPLVTPPQGAWLRRAALATSATLAALMVCAAILADAASPSAPVIAGDLGPAPAYSEPFVLVDETDAPAVAPEKQAGREPTPDDNTQRAEHADKQAAAAAREAAKQTAAQDREAGKRAAAEQRAEDKASREAAREADKAAMQQGKQRGKQQNKQQNNS</sequence>
<dbReference type="PANTHER" id="PTHR43289:SF34">
    <property type="entry name" value="SERINE_THREONINE-PROTEIN KINASE YBDM-RELATED"/>
    <property type="match status" value="1"/>
</dbReference>
<evidence type="ECO:0000256" key="2">
    <source>
        <dbReference type="ARBA" id="ARBA00022741"/>
    </source>
</evidence>
<evidence type="ECO:0000256" key="4">
    <source>
        <dbReference type="ARBA" id="ARBA00022840"/>
    </source>
</evidence>
<keyword evidence="9" id="KW-1185">Reference proteome</keyword>
<feature type="domain" description="Protein kinase" evidence="7">
    <location>
        <begin position="18"/>
        <end position="277"/>
    </location>
</feature>
<dbReference type="GO" id="GO:0005524">
    <property type="term" value="F:ATP binding"/>
    <property type="evidence" value="ECO:0007669"/>
    <property type="project" value="UniProtKB-UniRule"/>
</dbReference>
<keyword evidence="1 8" id="KW-0808">Transferase</keyword>
<dbReference type="PROSITE" id="PS50011">
    <property type="entry name" value="PROTEIN_KINASE_DOM"/>
    <property type="match status" value="1"/>
</dbReference>
<dbReference type="PROSITE" id="PS00108">
    <property type="entry name" value="PROTEIN_KINASE_ST"/>
    <property type="match status" value="1"/>
</dbReference>
<feature type="compositionally biased region" description="Basic and acidic residues" evidence="6">
    <location>
        <begin position="390"/>
        <end position="409"/>
    </location>
</feature>
<dbReference type="InterPro" id="IPR017441">
    <property type="entry name" value="Protein_kinase_ATP_BS"/>
</dbReference>
<name>A0A7Y9GMG2_9MICO</name>
<dbReference type="Proteomes" id="UP000576969">
    <property type="component" value="Unassembled WGS sequence"/>
</dbReference>
<dbReference type="EMBL" id="JACCBV010000001">
    <property type="protein sequence ID" value="NYE19200.1"/>
    <property type="molecule type" value="Genomic_DNA"/>
</dbReference>
<organism evidence="8 9">
    <name type="scientific">Microbacterium immunditiarum</name>
    <dbReference type="NCBI Taxonomy" id="337480"/>
    <lineage>
        <taxon>Bacteria</taxon>
        <taxon>Bacillati</taxon>
        <taxon>Actinomycetota</taxon>
        <taxon>Actinomycetes</taxon>
        <taxon>Micrococcales</taxon>
        <taxon>Microbacteriaceae</taxon>
        <taxon>Microbacterium</taxon>
    </lineage>
</organism>
<evidence type="ECO:0000313" key="9">
    <source>
        <dbReference type="Proteomes" id="UP000576969"/>
    </source>
</evidence>
<dbReference type="PROSITE" id="PS00107">
    <property type="entry name" value="PROTEIN_KINASE_ATP"/>
    <property type="match status" value="1"/>
</dbReference>
<gene>
    <name evidence="8" type="ORF">BJ991_001228</name>
</gene>
<feature type="binding site" evidence="5">
    <location>
        <position position="47"/>
    </location>
    <ligand>
        <name>ATP</name>
        <dbReference type="ChEBI" id="CHEBI:30616"/>
    </ligand>
</feature>
<feature type="compositionally biased region" description="Basic and acidic residues" evidence="6">
    <location>
        <begin position="425"/>
        <end position="453"/>
    </location>
</feature>
<keyword evidence="4 5" id="KW-0067">ATP-binding</keyword>
<feature type="compositionally biased region" description="Low complexity" evidence="6">
    <location>
        <begin position="457"/>
        <end position="473"/>
    </location>
</feature>
<evidence type="ECO:0000256" key="5">
    <source>
        <dbReference type="PROSITE-ProRule" id="PRU10141"/>
    </source>
</evidence>
<dbReference type="RefSeq" id="WP_179488367.1">
    <property type="nucleotide sequence ID" value="NZ_JACCBV010000001.1"/>
</dbReference>
<evidence type="ECO:0000313" key="8">
    <source>
        <dbReference type="EMBL" id="NYE19200.1"/>
    </source>
</evidence>
<feature type="region of interest" description="Disordered" evidence="6">
    <location>
        <begin position="385"/>
        <end position="473"/>
    </location>
</feature>
<reference evidence="8 9" key="1">
    <citation type="submission" date="2020-07" db="EMBL/GenBank/DDBJ databases">
        <title>Sequencing the genomes of 1000 actinobacteria strains.</title>
        <authorList>
            <person name="Klenk H.-P."/>
        </authorList>
    </citation>
    <scope>NUCLEOTIDE SEQUENCE [LARGE SCALE GENOMIC DNA]</scope>
    <source>
        <strain evidence="8 9">DSM 24662</strain>
    </source>
</reference>
<evidence type="ECO:0000256" key="1">
    <source>
        <dbReference type="ARBA" id="ARBA00022679"/>
    </source>
</evidence>
<dbReference type="GO" id="GO:0004674">
    <property type="term" value="F:protein serine/threonine kinase activity"/>
    <property type="evidence" value="ECO:0007669"/>
    <property type="project" value="TreeGrafter"/>
</dbReference>
<evidence type="ECO:0000256" key="6">
    <source>
        <dbReference type="SAM" id="MobiDB-lite"/>
    </source>
</evidence>
<dbReference type="Gene3D" id="3.30.200.20">
    <property type="entry name" value="Phosphorylase Kinase, domain 1"/>
    <property type="match status" value="1"/>
</dbReference>
<dbReference type="AlphaFoldDB" id="A0A7Y9GMG2"/>
<proteinExistence type="predicted"/>
<protein>
    <submittedName>
        <fullName evidence="8">tRNA A-37 threonylcarbamoyl transferase component Bud32</fullName>
    </submittedName>
</protein>
<dbReference type="InterPro" id="IPR011009">
    <property type="entry name" value="Kinase-like_dom_sf"/>
</dbReference>
<dbReference type="Pfam" id="PF00069">
    <property type="entry name" value="Pkinase"/>
    <property type="match status" value="1"/>
</dbReference>